<proteinExistence type="predicted"/>
<accession>A0A9Q8Z564</accession>
<gene>
    <name evidence="1" type="ORF">yc1106_03801</name>
</gene>
<dbReference type="VEuPathDB" id="FungiDB:yc1106_03801"/>
<evidence type="ECO:0000313" key="2">
    <source>
        <dbReference type="Proteomes" id="UP001056012"/>
    </source>
</evidence>
<dbReference type="AlphaFoldDB" id="A0A9Q8Z564"/>
<organism evidence="1 2">
    <name type="scientific">Curvularia clavata</name>
    <dbReference type="NCBI Taxonomy" id="95742"/>
    <lineage>
        <taxon>Eukaryota</taxon>
        <taxon>Fungi</taxon>
        <taxon>Dikarya</taxon>
        <taxon>Ascomycota</taxon>
        <taxon>Pezizomycotina</taxon>
        <taxon>Dothideomycetes</taxon>
        <taxon>Pleosporomycetidae</taxon>
        <taxon>Pleosporales</taxon>
        <taxon>Pleosporineae</taxon>
        <taxon>Pleosporaceae</taxon>
        <taxon>Curvularia</taxon>
    </lineage>
</organism>
<protein>
    <submittedName>
        <fullName evidence="1">Uncharacterized protein</fullName>
    </submittedName>
</protein>
<dbReference type="EMBL" id="CP089276">
    <property type="protein sequence ID" value="USP76527.1"/>
    <property type="molecule type" value="Genomic_DNA"/>
</dbReference>
<reference evidence="1" key="1">
    <citation type="submission" date="2021-12" db="EMBL/GenBank/DDBJ databases">
        <title>Curvularia clavata genome.</title>
        <authorList>
            <person name="Cao Y."/>
        </authorList>
    </citation>
    <scope>NUCLEOTIDE SEQUENCE</scope>
    <source>
        <strain evidence="1">Yc1106</strain>
    </source>
</reference>
<dbReference type="OrthoDB" id="2851338at2759"/>
<evidence type="ECO:0000313" key="1">
    <source>
        <dbReference type="EMBL" id="USP76527.1"/>
    </source>
</evidence>
<name>A0A9Q8Z564_CURCL</name>
<sequence length="204" mass="22714">MPSSTTKGTILSFLYPISSSSEKISTSHIPRTTSSVLYKAADPTYSKPYLVVSTVDDVAYVDVAQVCKFWGEKEGVEKVDVRVFEGVQVFEKGKDNPAHTLLVALMQPAPGGAAELDAWYREEHNEQMSQQPGWLRTCRYSLVAQRGTDSEAEKEKQFSCLAIHEFEERNALGDTVKALEPVSEWTKKVMSEAEGIDAAIYRKI</sequence>
<dbReference type="Proteomes" id="UP001056012">
    <property type="component" value="Chromosome 3"/>
</dbReference>
<keyword evidence="2" id="KW-1185">Reference proteome</keyword>